<dbReference type="RefSeq" id="WP_013418183.1">
    <property type="nucleotide sequence ID" value="NC_014664.1"/>
</dbReference>
<organism evidence="9 10">
    <name type="scientific">Rhodomicrobium vannielii (strain ATCC 17100 / DSM 162 / LMG 4299 / NCIMB 10020 / ATH 3.1.1)</name>
    <dbReference type="NCBI Taxonomy" id="648757"/>
    <lineage>
        <taxon>Bacteria</taxon>
        <taxon>Pseudomonadati</taxon>
        <taxon>Pseudomonadota</taxon>
        <taxon>Alphaproteobacteria</taxon>
        <taxon>Hyphomicrobiales</taxon>
        <taxon>Hyphomicrobiaceae</taxon>
        <taxon>Rhodomicrobium</taxon>
    </lineage>
</organism>
<dbReference type="Pfam" id="PF01032">
    <property type="entry name" value="FecCD"/>
    <property type="match status" value="1"/>
</dbReference>
<dbReference type="KEGG" id="rva:Rvan_0497"/>
<keyword evidence="10" id="KW-1185">Reference proteome</keyword>
<sequence>MSEAGISTTRVRKAAPLLRAPAFAALGWTALLALVLAVAVIGALGIGRYHVESGEIVTFLLATVGLADMPAERYATLQNVIVDIRLPRIAAAVLVGAALASSGAAFQAVFRNPLVSPGLLGVLAGASFGAALGIVLDASWGGIQWLAFLMGLAAVAIGVGIASMFAGASLIMLVLGGMISSALFASLLSIVKYVADPMNHLPNIVYWLMGNLGQSDLGQVTLLAWPMVAGIVTLSLLGRSLDVLSMGDDEARSLGLPVTTIRYGTIALATLVSALTVSMAGMIGWVGLIIPHIARLALGASNTRLIPASALMGAIFLVATDALSRTVMDAEIPIGILTELLGIPVFLLVLGRSWRGWRE</sequence>
<evidence type="ECO:0000256" key="6">
    <source>
        <dbReference type="ARBA" id="ARBA00022989"/>
    </source>
</evidence>
<dbReference type="GO" id="GO:0033214">
    <property type="term" value="P:siderophore-iron import into cell"/>
    <property type="evidence" value="ECO:0007669"/>
    <property type="project" value="TreeGrafter"/>
</dbReference>
<dbReference type="eggNOG" id="COG0609">
    <property type="taxonomic scope" value="Bacteria"/>
</dbReference>
<dbReference type="InterPro" id="IPR000522">
    <property type="entry name" value="ABC_transptr_permease_BtuC"/>
</dbReference>
<evidence type="ECO:0000256" key="1">
    <source>
        <dbReference type="ARBA" id="ARBA00004651"/>
    </source>
</evidence>
<dbReference type="Gene3D" id="1.10.3470.10">
    <property type="entry name" value="ABC transporter involved in vitamin B12 uptake, BtuC"/>
    <property type="match status" value="1"/>
</dbReference>
<feature type="transmembrane region" description="Helical" evidence="8">
    <location>
        <begin position="332"/>
        <end position="350"/>
    </location>
</feature>
<dbReference type="EMBL" id="CP002292">
    <property type="protein sequence ID" value="ADP69779.1"/>
    <property type="molecule type" value="Genomic_DNA"/>
</dbReference>
<feature type="transmembrane region" description="Helical" evidence="8">
    <location>
        <begin position="302"/>
        <end position="320"/>
    </location>
</feature>
<evidence type="ECO:0000256" key="8">
    <source>
        <dbReference type="SAM" id="Phobius"/>
    </source>
</evidence>
<feature type="transmembrane region" description="Helical" evidence="8">
    <location>
        <begin position="266"/>
        <end position="290"/>
    </location>
</feature>
<accession>E3HYN8</accession>
<feature type="transmembrane region" description="Helical" evidence="8">
    <location>
        <begin position="116"/>
        <end position="136"/>
    </location>
</feature>
<dbReference type="CDD" id="cd06550">
    <property type="entry name" value="TM_ABC_iron-siderophores_like"/>
    <property type="match status" value="1"/>
</dbReference>
<reference evidence="10" key="1">
    <citation type="journal article" date="2011" name="J. Bacteriol.">
        <title>Genome sequences of eight morphologically diverse alphaproteobacteria.</title>
        <authorList>
            <consortium name="US DOE Joint Genome Institute"/>
            <person name="Brown P.J."/>
            <person name="Kysela D.T."/>
            <person name="Buechlein A."/>
            <person name="Hemmerich C."/>
            <person name="Brun Y.V."/>
        </authorList>
    </citation>
    <scope>NUCLEOTIDE SEQUENCE [LARGE SCALE GENOMIC DNA]</scope>
    <source>
        <strain evidence="10">ATCC 17100 / ATH 3.1.1 / DSM 162 / LMG 4299</strain>
    </source>
</reference>
<feature type="transmembrane region" description="Helical" evidence="8">
    <location>
        <begin position="20"/>
        <end position="44"/>
    </location>
</feature>
<dbReference type="PANTHER" id="PTHR30472:SF70">
    <property type="entry name" value="MOLYBDATE IMPORT SYSTEM PERMEASE PROTEIN MOLB"/>
    <property type="match status" value="1"/>
</dbReference>
<dbReference type="GO" id="GO:0022857">
    <property type="term" value="F:transmembrane transporter activity"/>
    <property type="evidence" value="ECO:0007669"/>
    <property type="project" value="InterPro"/>
</dbReference>
<keyword evidence="5 8" id="KW-0812">Transmembrane</keyword>
<protein>
    <submittedName>
        <fullName evidence="9">Transport system permease protein</fullName>
    </submittedName>
</protein>
<evidence type="ECO:0000256" key="5">
    <source>
        <dbReference type="ARBA" id="ARBA00022692"/>
    </source>
</evidence>
<proteinExistence type="inferred from homology"/>
<dbReference type="Proteomes" id="UP000001399">
    <property type="component" value="Chromosome"/>
</dbReference>
<evidence type="ECO:0000313" key="10">
    <source>
        <dbReference type="Proteomes" id="UP000001399"/>
    </source>
</evidence>
<feature type="transmembrane region" description="Helical" evidence="8">
    <location>
        <begin position="216"/>
        <end position="237"/>
    </location>
</feature>
<keyword evidence="6 8" id="KW-1133">Transmembrane helix</keyword>
<comment type="subcellular location">
    <subcellularLocation>
        <location evidence="1">Cell membrane</location>
        <topology evidence="1">Multi-pass membrane protein</topology>
    </subcellularLocation>
</comment>
<keyword evidence="7 8" id="KW-0472">Membrane</keyword>
<feature type="transmembrane region" description="Helical" evidence="8">
    <location>
        <begin position="89"/>
        <end position="110"/>
    </location>
</feature>
<evidence type="ECO:0000256" key="2">
    <source>
        <dbReference type="ARBA" id="ARBA00007935"/>
    </source>
</evidence>
<comment type="similarity">
    <text evidence="2">Belongs to the binding-protein-dependent transport system permease family. FecCD subfamily.</text>
</comment>
<keyword evidence="4" id="KW-1003">Cell membrane</keyword>
<feature type="transmembrane region" description="Helical" evidence="8">
    <location>
        <begin position="143"/>
        <end position="165"/>
    </location>
</feature>
<keyword evidence="3" id="KW-0813">Transport</keyword>
<dbReference type="SUPFAM" id="SSF81345">
    <property type="entry name" value="ABC transporter involved in vitamin B12 uptake, BtuC"/>
    <property type="match status" value="1"/>
</dbReference>
<evidence type="ECO:0000256" key="4">
    <source>
        <dbReference type="ARBA" id="ARBA00022475"/>
    </source>
</evidence>
<gene>
    <name evidence="9" type="ordered locus">Rvan_0497</name>
</gene>
<evidence type="ECO:0000256" key="7">
    <source>
        <dbReference type="ARBA" id="ARBA00023136"/>
    </source>
</evidence>
<dbReference type="InterPro" id="IPR037294">
    <property type="entry name" value="ABC_BtuC-like"/>
</dbReference>
<dbReference type="PANTHER" id="PTHR30472">
    <property type="entry name" value="FERRIC ENTEROBACTIN TRANSPORT SYSTEM PERMEASE PROTEIN"/>
    <property type="match status" value="1"/>
</dbReference>
<dbReference type="AlphaFoldDB" id="E3HYN8"/>
<dbReference type="STRING" id="648757.Rvan_0497"/>
<dbReference type="HOGENOM" id="CLU_013016_0_2_5"/>
<name>E3HYN8_RHOVT</name>
<dbReference type="GO" id="GO:0005886">
    <property type="term" value="C:plasma membrane"/>
    <property type="evidence" value="ECO:0007669"/>
    <property type="project" value="UniProtKB-SubCell"/>
</dbReference>
<evidence type="ECO:0000256" key="3">
    <source>
        <dbReference type="ARBA" id="ARBA00022448"/>
    </source>
</evidence>
<feature type="transmembrane region" description="Helical" evidence="8">
    <location>
        <begin position="171"/>
        <end position="195"/>
    </location>
</feature>
<evidence type="ECO:0000313" key="9">
    <source>
        <dbReference type="EMBL" id="ADP69779.1"/>
    </source>
</evidence>